<reference evidence="3" key="1">
    <citation type="journal article" date="2015" name="Nature">
        <title>Complex archaea that bridge the gap between prokaryotes and eukaryotes.</title>
        <authorList>
            <person name="Spang A."/>
            <person name="Saw J.H."/>
            <person name="Jorgensen S.L."/>
            <person name="Zaremba-Niedzwiedzka K."/>
            <person name="Martijn J."/>
            <person name="Lind A.E."/>
            <person name="van Eijk R."/>
            <person name="Schleper C."/>
            <person name="Guy L."/>
            <person name="Ettema T.J."/>
        </authorList>
    </citation>
    <scope>NUCLEOTIDE SEQUENCE</scope>
</reference>
<evidence type="ECO:0000256" key="1">
    <source>
        <dbReference type="SAM" id="Coils"/>
    </source>
</evidence>
<dbReference type="SUPFAM" id="SSF52540">
    <property type="entry name" value="P-loop containing nucleoside triphosphate hydrolases"/>
    <property type="match status" value="1"/>
</dbReference>
<organism evidence="3">
    <name type="scientific">marine sediment metagenome</name>
    <dbReference type="NCBI Taxonomy" id="412755"/>
    <lineage>
        <taxon>unclassified sequences</taxon>
        <taxon>metagenomes</taxon>
        <taxon>ecological metagenomes</taxon>
    </lineage>
</organism>
<protein>
    <recommendedName>
        <fullName evidence="2">Protein CR006 P-loop domain-containing protein</fullName>
    </recommendedName>
</protein>
<name>A0A0F9FNS4_9ZZZZ</name>
<dbReference type="PANTHER" id="PTHR32182">
    <property type="entry name" value="DNA REPLICATION AND REPAIR PROTEIN RECF"/>
    <property type="match status" value="1"/>
</dbReference>
<dbReference type="Pfam" id="PF13166">
    <property type="entry name" value="AAA_13"/>
    <property type="match status" value="1"/>
</dbReference>
<dbReference type="InterPro" id="IPR026866">
    <property type="entry name" value="CR006_AAA"/>
</dbReference>
<dbReference type="EMBL" id="LAZR01022947">
    <property type="protein sequence ID" value="KKL80131.1"/>
    <property type="molecule type" value="Genomic_DNA"/>
</dbReference>
<dbReference type="Gene3D" id="3.40.50.300">
    <property type="entry name" value="P-loop containing nucleotide triphosphate hydrolases"/>
    <property type="match status" value="1"/>
</dbReference>
<accession>A0A0F9FNS4</accession>
<dbReference type="CDD" id="cd00267">
    <property type="entry name" value="ABC_ATPase"/>
    <property type="match status" value="1"/>
</dbReference>
<dbReference type="GO" id="GO:0000731">
    <property type="term" value="P:DNA synthesis involved in DNA repair"/>
    <property type="evidence" value="ECO:0007669"/>
    <property type="project" value="TreeGrafter"/>
</dbReference>
<evidence type="ECO:0000313" key="3">
    <source>
        <dbReference type="EMBL" id="KKL80131.1"/>
    </source>
</evidence>
<dbReference type="GO" id="GO:0006302">
    <property type="term" value="P:double-strand break repair"/>
    <property type="evidence" value="ECO:0007669"/>
    <property type="project" value="TreeGrafter"/>
</dbReference>
<feature type="domain" description="Protein CR006 P-loop" evidence="2">
    <location>
        <begin position="76"/>
        <end position="406"/>
    </location>
</feature>
<gene>
    <name evidence="3" type="ORF">LCGC14_2007830</name>
</gene>
<dbReference type="PANTHER" id="PTHR32182:SF0">
    <property type="entry name" value="DNA REPLICATION AND REPAIR PROTEIN RECF"/>
    <property type="match status" value="1"/>
</dbReference>
<sequence length="563" mass="63424">MVWVSVEAVEKLQRLTEEKFAAEDAEKAAADVLRSGEQLLPGTGDQAWKALFNAARRYSMEAAYPDEVFPQSIEGQACPLCQESMPKSAITRLERFDRYIQDDVSKAADVARKKLETAKGKIETADLYIAAEAALSDELKALDDSIHQAIDDFQESIEARRLSMLESLSKNNWIDITALAGSPRARVRQLAARQLRTYRRLVRAADEAKRKRLEKEFSELVARKNLSTSLKAIIELLNRMQNKSALEKCRVDLKTRPISDKSKRLATVAVTDELKKALNAEFQTLGIGHIKAKLKERNDRGKMYHQLLLDLPTTRKIDEILSEGEQRVIALGAFFAELTLANHSGGIVLDDPVSSLDHWRRRNVARRLVDESKRRQVIVFTHDTSFLGQLRDEIDVSGVPSSTSFLEWQGGYPGYVNDGLPWDHQGYKARINALEQAQIKLSKGWPPYPGEKEIAAIRHEYDRLRATLERVIQDVVFNGVVKRYRDWIRVDSLEDVVGFDRAEYEAIQILHKRSCDVVTAHDASSDKAEAVPSATDLGNDIVALKGIVKTVHARREAAKAETQ</sequence>
<dbReference type="InterPro" id="IPR027417">
    <property type="entry name" value="P-loop_NTPase"/>
</dbReference>
<feature type="coiled-coil region" evidence="1">
    <location>
        <begin position="203"/>
        <end position="243"/>
    </location>
</feature>
<keyword evidence="1" id="KW-0175">Coiled coil</keyword>
<comment type="caution">
    <text evidence="3">The sequence shown here is derived from an EMBL/GenBank/DDBJ whole genome shotgun (WGS) entry which is preliminary data.</text>
</comment>
<dbReference type="AlphaFoldDB" id="A0A0F9FNS4"/>
<proteinExistence type="predicted"/>
<evidence type="ECO:0000259" key="2">
    <source>
        <dbReference type="Pfam" id="PF13166"/>
    </source>
</evidence>